<dbReference type="RefSeq" id="WP_111864902.1">
    <property type="nucleotide sequence ID" value="NZ_QLYX01000003.1"/>
</dbReference>
<comment type="caution">
    <text evidence="1">The sequence shown here is derived from an EMBL/GenBank/DDBJ whole genome shotgun (WGS) entry which is preliminary data.</text>
</comment>
<protein>
    <recommendedName>
        <fullName evidence="3">DUF4265 domain-containing protein</fullName>
    </recommendedName>
</protein>
<proteinExistence type="predicted"/>
<evidence type="ECO:0008006" key="3">
    <source>
        <dbReference type="Google" id="ProtNLM"/>
    </source>
</evidence>
<keyword evidence="2" id="KW-1185">Reference proteome</keyword>
<dbReference type="InterPro" id="IPR025361">
    <property type="entry name" value="DUF4265"/>
</dbReference>
<evidence type="ECO:0000313" key="1">
    <source>
        <dbReference type="EMBL" id="RAY15963.1"/>
    </source>
</evidence>
<dbReference type="Proteomes" id="UP000251891">
    <property type="component" value="Unassembled WGS sequence"/>
</dbReference>
<accession>A0A365HCG8</accession>
<dbReference type="OrthoDB" id="6563561at2"/>
<organism evidence="1 2">
    <name type="scientific">Actinomadura craniellae</name>
    <dbReference type="NCBI Taxonomy" id="2231787"/>
    <lineage>
        <taxon>Bacteria</taxon>
        <taxon>Bacillati</taxon>
        <taxon>Actinomycetota</taxon>
        <taxon>Actinomycetes</taxon>
        <taxon>Streptosporangiales</taxon>
        <taxon>Thermomonosporaceae</taxon>
        <taxon>Actinomadura</taxon>
    </lineage>
</organism>
<evidence type="ECO:0000313" key="2">
    <source>
        <dbReference type="Proteomes" id="UP000251891"/>
    </source>
</evidence>
<dbReference type="Pfam" id="PF14085">
    <property type="entry name" value="DUF4265"/>
    <property type="match status" value="1"/>
</dbReference>
<dbReference type="EMBL" id="QLYX01000003">
    <property type="protein sequence ID" value="RAY15963.1"/>
    <property type="molecule type" value="Genomic_DNA"/>
</dbReference>
<reference evidence="1 2" key="1">
    <citation type="submission" date="2018-06" db="EMBL/GenBank/DDBJ databases">
        <title>Actinomadura craniellae sp. nov. isolated from marine sponge Craniella sp.</title>
        <authorList>
            <person name="Li L."/>
            <person name="Xu Q.H."/>
            <person name="Lin H.W."/>
            <person name="Lu Y.H."/>
        </authorList>
    </citation>
    <scope>NUCLEOTIDE SEQUENCE [LARGE SCALE GENOMIC DNA]</scope>
    <source>
        <strain evidence="1 2">LHW63021</strain>
    </source>
</reference>
<dbReference type="AlphaFoldDB" id="A0A365HCG8"/>
<sequence>MFKVAFDLEMVSPTWPPFSTERIWTKKAPGPYELELINSPFFVRGISRGDIIRARPDHERRELVFDGLVRHCGNSTIRAILLKGDLCPRDEIFETLRDADCEWEFSDSDLHFAANIPEDCDYFNLRSKLISFISNGFIEVEESFIAEGHGGAFGED</sequence>
<gene>
    <name evidence="1" type="ORF">DPM19_09455</name>
</gene>
<name>A0A365HCG8_9ACTN</name>